<organism evidence="3 4">
    <name type="scientific">Streptomyces polyasparticus</name>
    <dbReference type="NCBI Taxonomy" id="2767826"/>
    <lineage>
        <taxon>Bacteria</taxon>
        <taxon>Bacillati</taxon>
        <taxon>Actinomycetota</taxon>
        <taxon>Actinomycetes</taxon>
        <taxon>Kitasatosporales</taxon>
        <taxon>Streptomycetaceae</taxon>
        <taxon>Streptomyces</taxon>
    </lineage>
</organism>
<evidence type="ECO:0000313" key="4">
    <source>
        <dbReference type="Proteomes" id="UP000642284"/>
    </source>
</evidence>
<gene>
    <name evidence="3" type="ORF">H9Y04_38410</name>
</gene>
<comment type="caution">
    <text evidence="3">The sequence shown here is derived from an EMBL/GenBank/DDBJ whole genome shotgun (WGS) entry which is preliminary data.</text>
</comment>
<evidence type="ECO:0000313" key="3">
    <source>
        <dbReference type="EMBL" id="MBC9718413.1"/>
    </source>
</evidence>
<feature type="compositionally biased region" description="Low complexity" evidence="1">
    <location>
        <begin position="1"/>
        <end position="16"/>
    </location>
</feature>
<dbReference type="Proteomes" id="UP000642284">
    <property type="component" value="Unassembled WGS sequence"/>
</dbReference>
<feature type="compositionally biased region" description="Basic and acidic residues" evidence="1">
    <location>
        <begin position="222"/>
        <end position="231"/>
    </location>
</feature>
<keyword evidence="2" id="KW-1133">Transmembrane helix</keyword>
<feature type="transmembrane region" description="Helical" evidence="2">
    <location>
        <begin position="92"/>
        <end position="111"/>
    </location>
</feature>
<protein>
    <submittedName>
        <fullName evidence="3">DUF2637 domain-containing protein</fullName>
    </submittedName>
</protein>
<feature type="region of interest" description="Disordered" evidence="1">
    <location>
        <begin position="1"/>
        <end position="20"/>
    </location>
</feature>
<dbReference type="Pfam" id="PF10935">
    <property type="entry name" value="DUF2637"/>
    <property type="match status" value="1"/>
</dbReference>
<keyword evidence="4" id="KW-1185">Reference proteome</keyword>
<feature type="compositionally biased region" description="Basic residues" evidence="1">
    <location>
        <begin position="388"/>
        <end position="401"/>
    </location>
</feature>
<name>A0ABR7SSN8_9ACTN</name>
<dbReference type="InterPro" id="IPR021235">
    <property type="entry name" value="DUF2637"/>
</dbReference>
<feature type="compositionally biased region" description="Basic and acidic residues" evidence="1">
    <location>
        <begin position="238"/>
        <end position="269"/>
    </location>
</feature>
<feature type="region of interest" description="Disordered" evidence="1">
    <location>
        <begin position="163"/>
        <end position="418"/>
    </location>
</feature>
<proteinExistence type="predicted"/>
<feature type="transmembrane region" description="Helical" evidence="2">
    <location>
        <begin position="123"/>
        <end position="145"/>
    </location>
</feature>
<feature type="compositionally biased region" description="Basic and acidic residues" evidence="1">
    <location>
        <begin position="354"/>
        <end position="373"/>
    </location>
</feature>
<reference evidence="3 4" key="1">
    <citation type="submission" date="2020-08" db="EMBL/GenBank/DDBJ databases">
        <title>Genemic of Streptomyces polyaspartic.</title>
        <authorList>
            <person name="Liu W."/>
        </authorList>
    </citation>
    <scope>NUCLEOTIDE SEQUENCE [LARGE SCALE GENOMIC DNA]</scope>
    <source>
        <strain evidence="3 4">TRM66268-LWL</strain>
    </source>
</reference>
<evidence type="ECO:0000256" key="2">
    <source>
        <dbReference type="SAM" id="Phobius"/>
    </source>
</evidence>
<keyword evidence="2" id="KW-0472">Membrane</keyword>
<feature type="transmembrane region" description="Helical" evidence="2">
    <location>
        <begin position="63"/>
        <end position="86"/>
    </location>
</feature>
<keyword evidence="2" id="KW-0812">Transmembrane</keyword>
<accession>A0ABR7SSN8</accession>
<dbReference type="EMBL" id="JACTVJ010000026">
    <property type="protein sequence ID" value="MBC9718413.1"/>
    <property type="molecule type" value="Genomic_DNA"/>
</dbReference>
<dbReference type="RefSeq" id="WP_187818848.1">
    <property type="nucleotide sequence ID" value="NZ_JACTVJ010000026.1"/>
</dbReference>
<feature type="transmembrane region" description="Helical" evidence="2">
    <location>
        <begin position="31"/>
        <end position="51"/>
    </location>
</feature>
<evidence type="ECO:0000256" key="1">
    <source>
        <dbReference type="SAM" id="MobiDB-lite"/>
    </source>
</evidence>
<feature type="compositionally biased region" description="Basic and acidic residues" evidence="1">
    <location>
        <begin position="169"/>
        <end position="189"/>
    </location>
</feature>
<sequence>MTHITATHHTPSAAPTVRPPARRMSSGLRNLIVAGAAVVAVVAMIASADALTALGRAVGWSEIMAWALPVSVDVLALVAGFAWLAASAAQRLGRWLTLGSVSMSVVLNAVGHLVSTGHLKSNSFLVILVSAVPPVAAALAVHLGAKVNSDGADATADAAAASQAVEAGLTDRHGSTPDRQIDRDRDASPEPRAPLYQTPVTQPTHEKQVSRWLSTVPADSPQNREDGDRTESGTGTGREGDRPHTVPNDNGDREHPDTETGTEPEEHRPHTVPSHNGDRAEADSSTLPEGTTAVVKDRGIVPDQGEGAGGHVGGNPADAHVAAAQGDTGASPAAVPNGDEGREHPDTESGTEPEGDRPHTVPNDNGDREHPDAETGTEPEGDRPHTVPVRRKPKPKPKAQRSRPGGGKPKRPRRKQLSLEETAELVRPHIPALLERDGNAVITRSQLREILRSLNLAGGRNENLTRLLQLLRDEAGTTTTGSTTR</sequence>